<organism evidence="8 9">
    <name type="scientific">Nelumbo nucifera</name>
    <name type="common">Sacred lotus</name>
    <dbReference type="NCBI Taxonomy" id="4432"/>
    <lineage>
        <taxon>Eukaryota</taxon>
        <taxon>Viridiplantae</taxon>
        <taxon>Streptophyta</taxon>
        <taxon>Embryophyta</taxon>
        <taxon>Tracheophyta</taxon>
        <taxon>Spermatophyta</taxon>
        <taxon>Magnoliopsida</taxon>
        <taxon>Proteales</taxon>
        <taxon>Nelumbonaceae</taxon>
        <taxon>Nelumbo</taxon>
    </lineage>
</organism>
<dbReference type="InterPro" id="IPR044974">
    <property type="entry name" value="Disease_R_plants"/>
</dbReference>
<dbReference type="FunFam" id="1.10.10.10:FF:000322">
    <property type="entry name" value="Probable disease resistance protein At1g63360"/>
    <property type="match status" value="1"/>
</dbReference>
<dbReference type="Gene3D" id="3.40.50.300">
    <property type="entry name" value="P-loop containing nucleotide triphosphate hydrolases"/>
    <property type="match status" value="1"/>
</dbReference>
<reference evidence="9" key="1">
    <citation type="submission" date="2025-08" db="UniProtKB">
        <authorList>
            <consortium name="RefSeq"/>
        </authorList>
    </citation>
    <scope>IDENTIFICATION</scope>
</reference>
<protein>
    <submittedName>
        <fullName evidence="9">Probable disease resistance protein RF45</fullName>
    </submittedName>
</protein>
<evidence type="ECO:0000259" key="7">
    <source>
        <dbReference type="Pfam" id="PF23598"/>
    </source>
</evidence>
<dbReference type="PANTHER" id="PTHR23155">
    <property type="entry name" value="DISEASE RESISTANCE PROTEIN RP"/>
    <property type="match status" value="1"/>
</dbReference>
<dbReference type="InterPro" id="IPR002182">
    <property type="entry name" value="NB-ARC"/>
</dbReference>
<evidence type="ECO:0000259" key="6">
    <source>
        <dbReference type="Pfam" id="PF23559"/>
    </source>
</evidence>
<evidence type="ECO:0000259" key="5">
    <source>
        <dbReference type="Pfam" id="PF18052"/>
    </source>
</evidence>
<dbReference type="Gene3D" id="3.80.10.10">
    <property type="entry name" value="Ribonuclease Inhibitor"/>
    <property type="match status" value="2"/>
</dbReference>
<evidence type="ECO:0000259" key="4">
    <source>
        <dbReference type="Pfam" id="PF00931"/>
    </source>
</evidence>
<dbReference type="SUPFAM" id="SSF52058">
    <property type="entry name" value="L domain-like"/>
    <property type="match status" value="1"/>
</dbReference>
<dbReference type="Pfam" id="PF23598">
    <property type="entry name" value="LRR_14"/>
    <property type="match status" value="1"/>
</dbReference>
<dbReference type="InterPro" id="IPR038005">
    <property type="entry name" value="RX-like_CC"/>
</dbReference>
<dbReference type="InterPro" id="IPR042197">
    <property type="entry name" value="Apaf_helical"/>
</dbReference>
<dbReference type="Gene3D" id="1.20.5.4130">
    <property type="match status" value="1"/>
</dbReference>
<dbReference type="Gene3D" id="1.10.10.10">
    <property type="entry name" value="Winged helix-like DNA-binding domain superfamily/Winged helix DNA-binding domain"/>
    <property type="match status" value="1"/>
</dbReference>
<feature type="domain" description="Disease resistance N-terminal" evidence="5">
    <location>
        <begin position="9"/>
        <end position="95"/>
    </location>
</feature>
<dbReference type="Pfam" id="PF23559">
    <property type="entry name" value="WHD_DRP"/>
    <property type="match status" value="1"/>
</dbReference>
<dbReference type="Pfam" id="PF00931">
    <property type="entry name" value="NB-ARC"/>
    <property type="match status" value="1"/>
</dbReference>
<dbReference type="InterPro" id="IPR058922">
    <property type="entry name" value="WHD_DRP"/>
</dbReference>
<dbReference type="KEGG" id="nnu:104588692"/>
<dbReference type="FunFam" id="3.40.50.300:FF:001091">
    <property type="entry name" value="Probable disease resistance protein At1g61300"/>
    <property type="match status" value="1"/>
</dbReference>
<dbReference type="GO" id="GO:0043531">
    <property type="term" value="F:ADP binding"/>
    <property type="evidence" value="ECO:0007669"/>
    <property type="project" value="InterPro"/>
</dbReference>
<name>A0A1U7ZCJ8_NELNU</name>
<feature type="domain" description="Disease resistance R13L4/SHOC-2-like LRR" evidence="7">
    <location>
        <begin position="564"/>
        <end position="901"/>
    </location>
</feature>
<keyword evidence="2" id="KW-0547">Nucleotide-binding</keyword>
<evidence type="ECO:0000256" key="2">
    <source>
        <dbReference type="ARBA" id="ARBA00022741"/>
    </source>
</evidence>
<feature type="domain" description="NB-ARC" evidence="4">
    <location>
        <begin position="172"/>
        <end position="338"/>
    </location>
</feature>
<dbReference type="PANTHER" id="PTHR23155:SF1238">
    <property type="entry name" value="TOMV SUSCEPTIBLE PROTEIN TM-2"/>
    <property type="match status" value="1"/>
</dbReference>
<dbReference type="RefSeq" id="XP_010245030.1">
    <property type="nucleotide sequence ID" value="XM_010246728.2"/>
</dbReference>
<evidence type="ECO:0000256" key="1">
    <source>
        <dbReference type="ARBA" id="ARBA00022737"/>
    </source>
</evidence>
<dbReference type="Pfam" id="PF18052">
    <property type="entry name" value="Rx_N"/>
    <property type="match status" value="1"/>
</dbReference>
<sequence>MADIAIAAVIRKVIDILGNLVLEEAIRWYRLREHVEWIERELRRMQSFLKDADAKQEGDYRVKNWVQDVRDLAHDSEDIIDAFLLKIIRNQRRRKGCAIFLRRSICIFCDHATTHEFTMEIEKLKRRVEDIKRSRDTYGIGNLGSGGAEGANSEHDRQIFSQFDKPEVVGLENEINSLVGRLLDESIHSCVIAIVGMGGLGKTTITKKIYNDVKENFVCCAWVYVSQKPRPAREILQDIGKQVGLNKQEWEENVEENLLRFLQDKRYVIVLDDLWANQVWDNLNVVFPKGANGSRIILTTRIIGVAKHAAPCSPVHTLRYLNQEESWELFSRKVFPGQTNASGRFLQGLEDLEDLGRKIVGKCGDLPLAIVVMGGLLSLKERTYPVWSRVLGSMGEAPQNQYGKALQLSYNDLPSNLKPCFLYFGLFPENHEIPVRRLINLWVAEGFVQPRGRLTLEDAAEEYLDDLILRNLVQPVKRGFDGRMKTCCIHDLLHEFCISKAKEDNFFYVCDGLYNADARMRRLVTYHSLCECISLKWSTDRHRSLLCFEGGNLERKQLEFIYYGFRFLRVLNLEGVQSQCQLPDEIGDLIFLRYFALRNTGFTRIPSTMGKLKYLQTLDIQSTKCFCIPSVIWKMKQLRHIILGTPTEFKNPFKRSYPIKYRKPSVNKVSLTNLQTLWMIPGHALDADWLCKFTNLRKLGIYGDVKLHAKVLSNSKPISEHLENLQLEGQDIASPVYTGISDLVISRYENLRKVYLGGKLEKLPNHDEFPAKLTKLSLFGSRLNEDPMATLAWLPRLRILKLDEASYLGVKMACSEASRFQQLEVLTLRTLPNLEEWRVDEIALPKLRILTISSCRKLNMLPDGLKNVSTLTKLIIEMPEEFNRRLQQNGEFRDNIRHATTVIRQCQ</sequence>
<dbReference type="InterPro" id="IPR041118">
    <property type="entry name" value="Rx_N"/>
</dbReference>
<dbReference type="Proteomes" id="UP000189703">
    <property type="component" value="Unplaced"/>
</dbReference>
<dbReference type="GeneID" id="104588692"/>
<feature type="domain" description="Disease resistance protein winged helix" evidence="6">
    <location>
        <begin position="426"/>
        <end position="496"/>
    </location>
</feature>
<gene>
    <name evidence="9" type="primary">LOC104588692</name>
</gene>
<keyword evidence="1" id="KW-0677">Repeat</keyword>
<proteinExistence type="predicted"/>
<keyword evidence="8" id="KW-1185">Reference proteome</keyword>
<evidence type="ECO:0000256" key="3">
    <source>
        <dbReference type="ARBA" id="ARBA00022821"/>
    </source>
</evidence>
<dbReference type="GO" id="GO:0051707">
    <property type="term" value="P:response to other organism"/>
    <property type="evidence" value="ECO:0007669"/>
    <property type="project" value="UniProtKB-ARBA"/>
</dbReference>
<dbReference type="InterPro" id="IPR036388">
    <property type="entry name" value="WH-like_DNA-bd_sf"/>
</dbReference>
<dbReference type="eggNOG" id="KOG4658">
    <property type="taxonomic scope" value="Eukaryota"/>
</dbReference>
<dbReference type="OMA" id="HATTHEF"/>
<dbReference type="AlphaFoldDB" id="A0A1U7ZCJ8"/>
<dbReference type="InterPro" id="IPR055414">
    <property type="entry name" value="LRR_R13L4/SHOC2-like"/>
</dbReference>
<dbReference type="SUPFAM" id="SSF52540">
    <property type="entry name" value="P-loop containing nucleoside triphosphate hydrolases"/>
    <property type="match status" value="1"/>
</dbReference>
<dbReference type="PRINTS" id="PR00364">
    <property type="entry name" value="DISEASERSIST"/>
</dbReference>
<evidence type="ECO:0000313" key="8">
    <source>
        <dbReference type="Proteomes" id="UP000189703"/>
    </source>
</evidence>
<dbReference type="InterPro" id="IPR027417">
    <property type="entry name" value="P-loop_NTPase"/>
</dbReference>
<accession>A0A1U7ZCJ8</accession>
<keyword evidence="3" id="KW-0611">Plant defense</keyword>
<evidence type="ECO:0000313" key="9">
    <source>
        <dbReference type="RefSeq" id="XP_010245030.1"/>
    </source>
</evidence>
<dbReference type="OrthoDB" id="646178at2759"/>
<dbReference type="GO" id="GO:0006952">
    <property type="term" value="P:defense response"/>
    <property type="evidence" value="ECO:0007669"/>
    <property type="project" value="UniProtKB-KW"/>
</dbReference>
<dbReference type="CDD" id="cd14798">
    <property type="entry name" value="RX-CC_like"/>
    <property type="match status" value="1"/>
</dbReference>
<dbReference type="InterPro" id="IPR032675">
    <property type="entry name" value="LRR_dom_sf"/>
</dbReference>
<dbReference type="Gene3D" id="1.10.8.430">
    <property type="entry name" value="Helical domain of apoptotic protease-activating factors"/>
    <property type="match status" value="1"/>
</dbReference>